<protein>
    <submittedName>
        <fullName evidence="1">Uncharacterized protein</fullName>
    </submittedName>
</protein>
<gene>
    <name evidence="1" type="ORF">DNK34_03295</name>
</gene>
<sequence length="68" mass="7462">MVVSTRFAGVHLSMDEALCGLSEVFQASGKREWPEQTPALFYPSAFAREAGAEDGRCAKPIKNGRELF</sequence>
<accession>A0ABY1ZAP7</accession>
<dbReference type="Proteomes" id="UP000291334">
    <property type="component" value="Unassembled WGS sequence"/>
</dbReference>
<evidence type="ECO:0000313" key="1">
    <source>
        <dbReference type="EMBL" id="TBV08968.1"/>
    </source>
</evidence>
<comment type="caution">
    <text evidence="1">The sequence shown here is derived from an EMBL/GenBank/DDBJ whole genome shotgun (WGS) entry which is preliminary data.</text>
</comment>
<evidence type="ECO:0000313" key="2">
    <source>
        <dbReference type="Proteomes" id="UP000291334"/>
    </source>
</evidence>
<keyword evidence="2" id="KW-1185">Reference proteome</keyword>
<organism evidence="1 2">
    <name type="scientific">Phytopseudomonas dryadis</name>
    <dbReference type="NCBI Taxonomy" id="2487520"/>
    <lineage>
        <taxon>Bacteria</taxon>
        <taxon>Pseudomonadati</taxon>
        <taxon>Pseudomonadota</taxon>
        <taxon>Gammaproteobacteria</taxon>
        <taxon>Pseudomonadales</taxon>
        <taxon>Pseudomonadaceae</taxon>
        <taxon>Phytopseudomonas</taxon>
    </lineage>
</organism>
<dbReference type="EMBL" id="QJUM01000003">
    <property type="protein sequence ID" value="TBV08968.1"/>
    <property type="molecule type" value="Genomic_DNA"/>
</dbReference>
<name>A0ABY1ZAP7_9GAMM</name>
<proteinExistence type="predicted"/>
<reference evidence="1 2" key="1">
    <citation type="submission" date="2018-06" db="EMBL/GenBank/DDBJ databases">
        <title>Three novel Pseudomonas species isolated from symptomatic oak.</title>
        <authorList>
            <person name="Bueno-Gonzalez V."/>
            <person name="Brady C."/>
        </authorList>
    </citation>
    <scope>NUCLEOTIDE SEQUENCE [LARGE SCALE GENOMIC DNA]</scope>
    <source>
        <strain evidence="1 2">P26B</strain>
    </source>
</reference>